<dbReference type="InterPro" id="IPR011990">
    <property type="entry name" value="TPR-like_helical_dom_sf"/>
</dbReference>
<dbReference type="EMBL" id="BQNL01000001">
    <property type="protein sequence ID" value="GKH12533.1"/>
    <property type="molecule type" value="Genomic_DNA"/>
</dbReference>
<organism evidence="1 2">
    <name type="scientific">Bacteroides uniformis</name>
    <dbReference type="NCBI Taxonomy" id="820"/>
    <lineage>
        <taxon>Bacteria</taxon>
        <taxon>Pseudomonadati</taxon>
        <taxon>Bacteroidota</taxon>
        <taxon>Bacteroidia</taxon>
        <taxon>Bacteroidales</taxon>
        <taxon>Bacteroidaceae</taxon>
        <taxon>Bacteroides</taxon>
    </lineage>
</organism>
<dbReference type="InterPro" id="IPR050767">
    <property type="entry name" value="Sel1_AlgK"/>
</dbReference>
<dbReference type="Proteomes" id="UP001055048">
    <property type="component" value="Unassembled WGS sequence"/>
</dbReference>
<dbReference type="PANTHER" id="PTHR11102">
    <property type="entry name" value="SEL-1-LIKE PROTEIN"/>
    <property type="match status" value="1"/>
</dbReference>
<name>A0AA37N6S1_BACUN</name>
<sequence>MAAGQIHWAIIRIFSPPQLTHIKNCRLTKPRNPYMCDFKKMFNFKNERNMKKETKRILEKARAGDAEAQYLTGLYYEDKENIDEAFLWYERSATQGFVYGINAVAIYYLKGMAVKRDTGKAITLLESIAEKEPTAKANLGHIYLEGQGCPQDIGKGIGLLRQAADSGDGLSAFTMGHIRLKGLFGTPVMYKEATGWFEKAYELGIYDSVDFLCDLYEGLYSRGMRDIRKYRLWSDVRKSLEKGGSRTGLAMPSSANGGNVPVFGEANGRQYIIIGGEKAYVDLLVAETFLVNPDPKAYTEVEHIDGDMSNNAADNLRWIKKQ</sequence>
<dbReference type="SMART" id="SM00671">
    <property type="entry name" value="SEL1"/>
    <property type="match status" value="4"/>
</dbReference>
<protein>
    <recommendedName>
        <fullName evidence="3">Sel1 repeat family protein</fullName>
    </recommendedName>
</protein>
<dbReference type="AlphaFoldDB" id="A0AA37N6S1"/>
<dbReference type="InterPro" id="IPR044925">
    <property type="entry name" value="His-Me_finger_sf"/>
</dbReference>
<dbReference type="Gene3D" id="3.90.75.20">
    <property type="match status" value="1"/>
</dbReference>
<dbReference type="Gene3D" id="1.25.40.10">
    <property type="entry name" value="Tetratricopeptide repeat domain"/>
    <property type="match status" value="1"/>
</dbReference>
<comment type="caution">
    <text evidence="1">The sequence shown here is derived from an EMBL/GenBank/DDBJ whole genome shotgun (WGS) entry which is preliminary data.</text>
</comment>
<dbReference type="PANTHER" id="PTHR11102:SF160">
    <property type="entry name" value="ERAD-ASSOCIATED E3 UBIQUITIN-PROTEIN LIGASE COMPONENT HRD3"/>
    <property type="match status" value="1"/>
</dbReference>
<evidence type="ECO:0008006" key="3">
    <source>
        <dbReference type="Google" id="ProtNLM"/>
    </source>
</evidence>
<dbReference type="InterPro" id="IPR006597">
    <property type="entry name" value="Sel1-like"/>
</dbReference>
<proteinExistence type="predicted"/>
<dbReference type="SUPFAM" id="SSF54060">
    <property type="entry name" value="His-Me finger endonucleases"/>
    <property type="match status" value="1"/>
</dbReference>
<dbReference type="Pfam" id="PF08238">
    <property type="entry name" value="Sel1"/>
    <property type="match status" value="4"/>
</dbReference>
<evidence type="ECO:0000313" key="1">
    <source>
        <dbReference type="EMBL" id="GKH12533.1"/>
    </source>
</evidence>
<reference evidence="1" key="1">
    <citation type="submission" date="2022-01" db="EMBL/GenBank/DDBJ databases">
        <title>Novel bile acid biosynthetic pathways are enriched in the microbiome of centenarians.</title>
        <authorList>
            <person name="Sato Y."/>
            <person name="Atarashi K."/>
            <person name="Plichta R.D."/>
            <person name="Arai Y."/>
            <person name="Sasajima S."/>
            <person name="Kearney M.S."/>
            <person name="Suda W."/>
            <person name="Takeshita K."/>
            <person name="Sasaki T."/>
            <person name="Okamoto S."/>
            <person name="Skelly N.A."/>
            <person name="Okamura Y."/>
            <person name="Vlamakis H."/>
            <person name="Li Y."/>
            <person name="Tanoue T."/>
            <person name="Takei H."/>
            <person name="Nittono H."/>
            <person name="Narushima S."/>
            <person name="Irie J."/>
            <person name="Itoh H."/>
            <person name="Moriya K."/>
            <person name="Sugiura Y."/>
            <person name="Suematsu M."/>
            <person name="Moritoki N."/>
            <person name="Shibata S."/>
            <person name="Littman R.D."/>
            <person name="Fischbach A.M."/>
            <person name="Uwamino Y."/>
            <person name="Inoue T."/>
            <person name="Honda A."/>
            <person name="Hattori M."/>
            <person name="Murai T."/>
            <person name="Xavier J.R."/>
            <person name="Hirose N."/>
            <person name="Honda K."/>
        </authorList>
    </citation>
    <scope>NUCLEOTIDE SEQUENCE</scope>
    <source>
        <strain evidence="1">CE91-St12</strain>
    </source>
</reference>
<accession>A0AA37N6S1</accession>
<evidence type="ECO:0000313" key="2">
    <source>
        <dbReference type="Proteomes" id="UP001055048"/>
    </source>
</evidence>
<dbReference type="SUPFAM" id="SSF81901">
    <property type="entry name" value="HCP-like"/>
    <property type="match status" value="1"/>
</dbReference>
<gene>
    <name evidence="1" type="ORF">CE91St12_07430</name>
</gene>